<organism evidence="9 10">
    <name type="scientific">Paenibacillus favisporus</name>
    <dbReference type="NCBI Taxonomy" id="221028"/>
    <lineage>
        <taxon>Bacteria</taxon>
        <taxon>Bacillati</taxon>
        <taxon>Bacillota</taxon>
        <taxon>Bacilli</taxon>
        <taxon>Bacillales</taxon>
        <taxon>Paenibacillaceae</taxon>
        <taxon>Paenibacillus</taxon>
    </lineage>
</organism>
<sequence>MHWILLTLAILAEVAGTTTMKLSEGFSRLTPSLLLFVFYASSLTFLNFALKGIEMSIAYAIWSGLGTAIVVIIGILIFSEPLTLLKTISIILIIAGVIGLNLGGGRA</sequence>
<keyword evidence="6 8" id="KW-0472">Membrane</keyword>
<evidence type="ECO:0000313" key="10">
    <source>
        <dbReference type="Proteomes" id="UP001549098"/>
    </source>
</evidence>
<feature type="transmembrane region" description="Helical" evidence="8">
    <location>
        <begin position="57"/>
        <end position="78"/>
    </location>
</feature>
<dbReference type="InterPro" id="IPR000390">
    <property type="entry name" value="Small_drug/metabolite_transptr"/>
</dbReference>
<comment type="subcellular location">
    <subcellularLocation>
        <location evidence="1 7">Cell membrane</location>
        <topology evidence="1 7">Multi-pass membrane protein</topology>
    </subcellularLocation>
</comment>
<dbReference type="RefSeq" id="WP_354500809.1">
    <property type="nucleotide sequence ID" value="NZ_JBEPLV010000006.1"/>
</dbReference>
<evidence type="ECO:0000256" key="7">
    <source>
        <dbReference type="RuleBase" id="RU003942"/>
    </source>
</evidence>
<dbReference type="InterPro" id="IPR045324">
    <property type="entry name" value="Small_multidrug_res"/>
</dbReference>
<dbReference type="Gene3D" id="1.10.3730.20">
    <property type="match status" value="1"/>
</dbReference>
<evidence type="ECO:0000256" key="4">
    <source>
        <dbReference type="ARBA" id="ARBA00022692"/>
    </source>
</evidence>
<comment type="similarity">
    <text evidence="7">Belongs to the drug/metabolite transporter (DMT) superfamily. Small multidrug resistance (SMR) (TC 2.A.7.1) family.</text>
</comment>
<keyword evidence="4 7" id="KW-0812">Transmembrane</keyword>
<dbReference type="Pfam" id="PF00893">
    <property type="entry name" value="Multi_Drug_Res"/>
    <property type="match status" value="1"/>
</dbReference>
<name>A0ABV2F9H0_9BACL</name>
<evidence type="ECO:0000256" key="5">
    <source>
        <dbReference type="ARBA" id="ARBA00022989"/>
    </source>
</evidence>
<evidence type="ECO:0000256" key="2">
    <source>
        <dbReference type="ARBA" id="ARBA00022448"/>
    </source>
</evidence>
<keyword evidence="2" id="KW-0813">Transport</keyword>
<keyword evidence="5 8" id="KW-1133">Transmembrane helix</keyword>
<accession>A0ABV2F9H0</accession>
<keyword evidence="10" id="KW-1185">Reference proteome</keyword>
<evidence type="ECO:0000256" key="1">
    <source>
        <dbReference type="ARBA" id="ARBA00004651"/>
    </source>
</evidence>
<dbReference type="SUPFAM" id="SSF103481">
    <property type="entry name" value="Multidrug resistance efflux transporter EmrE"/>
    <property type="match status" value="1"/>
</dbReference>
<evidence type="ECO:0000256" key="8">
    <source>
        <dbReference type="SAM" id="Phobius"/>
    </source>
</evidence>
<feature type="transmembrane region" description="Helical" evidence="8">
    <location>
        <begin position="84"/>
        <end position="103"/>
    </location>
</feature>
<dbReference type="PANTHER" id="PTHR30561">
    <property type="entry name" value="SMR FAMILY PROTON-DEPENDENT DRUG EFFLUX TRANSPORTER SUGE"/>
    <property type="match status" value="1"/>
</dbReference>
<dbReference type="Proteomes" id="UP001549098">
    <property type="component" value="Unassembled WGS sequence"/>
</dbReference>
<evidence type="ECO:0000313" key="9">
    <source>
        <dbReference type="EMBL" id="MET3548421.1"/>
    </source>
</evidence>
<proteinExistence type="inferred from homology"/>
<comment type="caution">
    <text evidence="9">The sequence shown here is derived from an EMBL/GenBank/DDBJ whole genome shotgun (WGS) entry which is preliminary data.</text>
</comment>
<dbReference type="EMBL" id="JBEPLV010000006">
    <property type="protein sequence ID" value="MET3548421.1"/>
    <property type="molecule type" value="Genomic_DNA"/>
</dbReference>
<reference evidence="9 10" key="1">
    <citation type="submission" date="2024-06" db="EMBL/GenBank/DDBJ databases">
        <title>Genomic Encyclopedia of Type Strains, Phase IV (KMG-IV): sequencing the most valuable type-strain genomes for metagenomic binning, comparative biology and taxonomic classification.</title>
        <authorList>
            <person name="Goeker M."/>
        </authorList>
    </citation>
    <scope>NUCLEOTIDE SEQUENCE [LARGE SCALE GENOMIC DNA]</scope>
    <source>
        <strain evidence="9 10">DSM 17253</strain>
    </source>
</reference>
<evidence type="ECO:0000256" key="6">
    <source>
        <dbReference type="ARBA" id="ARBA00023136"/>
    </source>
</evidence>
<evidence type="ECO:0000256" key="3">
    <source>
        <dbReference type="ARBA" id="ARBA00022475"/>
    </source>
</evidence>
<dbReference type="PANTHER" id="PTHR30561:SF1">
    <property type="entry name" value="MULTIDRUG TRANSPORTER EMRE"/>
    <property type="match status" value="1"/>
</dbReference>
<protein>
    <submittedName>
        <fullName evidence="9">Small multidrug resistance pump</fullName>
    </submittedName>
</protein>
<keyword evidence="3" id="KW-1003">Cell membrane</keyword>
<feature type="transmembrane region" description="Helical" evidence="8">
    <location>
        <begin position="32"/>
        <end position="50"/>
    </location>
</feature>
<dbReference type="InterPro" id="IPR037185">
    <property type="entry name" value="EmrE-like"/>
</dbReference>
<gene>
    <name evidence="9" type="ORF">ABID47_005051</name>
</gene>